<accession>A0ABP8K3H3</accession>
<sequence>MTGKELFLNYLDQNQTPDQRQYAQTLMTARYTVGDERLFAALEEAESKGLVIGLTNPVNEGYYSPDGIKLVPKFSELSLWLTHPARIPT</sequence>
<gene>
    <name evidence="1" type="ORF">GCM10023187_12420</name>
</gene>
<comment type="caution">
    <text evidence="1">The sequence shown here is derived from an EMBL/GenBank/DDBJ whole genome shotgun (WGS) entry which is preliminary data.</text>
</comment>
<evidence type="ECO:0000313" key="2">
    <source>
        <dbReference type="Proteomes" id="UP001500936"/>
    </source>
</evidence>
<reference evidence="2" key="1">
    <citation type="journal article" date="2019" name="Int. J. Syst. Evol. Microbiol.">
        <title>The Global Catalogue of Microorganisms (GCM) 10K type strain sequencing project: providing services to taxonomists for standard genome sequencing and annotation.</title>
        <authorList>
            <consortium name="The Broad Institute Genomics Platform"/>
            <consortium name="The Broad Institute Genome Sequencing Center for Infectious Disease"/>
            <person name="Wu L."/>
            <person name="Ma J."/>
        </authorList>
    </citation>
    <scope>NUCLEOTIDE SEQUENCE [LARGE SCALE GENOMIC DNA]</scope>
    <source>
        <strain evidence="2">JCM 17925</strain>
    </source>
</reference>
<dbReference type="Proteomes" id="UP001500936">
    <property type="component" value="Unassembled WGS sequence"/>
</dbReference>
<proteinExistence type="predicted"/>
<dbReference type="EMBL" id="BAABHB010000002">
    <property type="protein sequence ID" value="GAA4399887.1"/>
    <property type="molecule type" value="Genomic_DNA"/>
</dbReference>
<organism evidence="1 2">
    <name type="scientific">Nibrella viscosa</name>
    <dbReference type="NCBI Taxonomy" id="1084524"/>
    <lineage>
        <taxon>Bacteria</taxon>
        <taxon>Pseudomonadati</taxon>
        <taxon>Bacteroidota</taxon>
        <taxon>Cytophagia</taxon>
        <taxon>Cytophagales</taxon>
        <taxon>Spirosomataceae</taxon>
        <taxon>Nibrella</taxon>
    </lineage>
</organism>
<evidence type="ECO:0000313" key="1">
    <source>
        <dbReference type="EMBL" id="GAA4399887.1"/>
    </source>
</evidence>
<name>A0ABP8K3H3_9BACT</name>
<keyword evidence="2" id="KW-1185">Reference proteome</keyword>
<protein>
    <submittedName>
        <fullName evidence="1">Uncharacterized protein</fullName>
    </submittedName>
</protein>